<reference evidence="1" key="1">
    <citation type="submission" date="2018-05" db="EMBL/GenBank/DDBJ databases">
        <title>Draft genome of Mucuna pruriens seed.</title>
        <authorList>
            <person name="Nnadi N.E."/>
            <person name="Vos R."/>
            <person name="Hasami M.H."/>
            <person name="Devisetty U.K."/>
            <person name="Aguiy J.C."/>
        </authorList>
    </citation>
    <scope>NUCLEOTIDE SEQUENCE [LARGE SCALE GENOMIC DNA]</scope>
    <source>
        <strain evidence="1">JCA_2017</strain>
    </source>
</reference>
<proteinExistence type="predicted"/>
<dbReference type="OrthoDB" id="1435250at2759"/>
<dbReference type="Proteomes" id="UP000257109">
    <property type="component" value="Unassembled WGS sequence"/>
</dbReference>
<name>A0A371GLJ5_MUCPR</name>
<organism evidence="1 2">
    <name type="scientific">Mucuna pruriens</name>
    <name type="common">Velvet bean</name>
    <name type="synonym">Dolichos pruriens</name>
    <dbReference type="NCBI Taxonomy" id="157652"/>
    <lineage>
        <taxon>Eukaryota</taxon>
        <taxon>Viridiplantae</taxon>
        <taxon>Streptophyta</taxon>
        <taxon>Embryophyta</taxon>
        <taxon>Tracheophyta</taxon>
        <taxon>Spermatophyta</taxon>
        <taxon>Magnoliopsida</taxon>
        <taxon>eudicotyledons</taxon>
        <taxon>Gunneridae</taxon>
        <taxon>Pentapetalae</taxon>
        <taxon>rosids</taxon>
        <taxon>fabids</taxon>
        <taxon>Fabales</taxon>
        <taxon>Fabaceae</taxon>
        <taxon>Papilionoideae</taxon>
        <taxon>50 kb inversion clade</taxon>
        <taxon>NPAAA clade</taxon>
        <taxon>indigoferoid/millettioid clade</taxon>
        <taxon>Phaseoleae</taxon>
        <taxon>Mucuna</taxon>
    </lineage>
</organism>
<protein>
    <submittedName>
        <fullName evidence="1">Uncharacterized protein</fullName>
    </submittedName>
</protein>
<accession>A0A371GLJ5</accession>
<dbReference type="EMBL" id="QJKJ01005131">
    <property type="protein sequence ID" value="RDX91414.1"/>
    <property type="molecule type" value="Genomic_DNA"/>
</dbReference>
<comment type="caution">
    <text evidence="1">The sequence shown here is derived from an EMBL/GenBank/DDBJ whole genome shotgun (WGS) entry which is preliminary data.</text>
</comment>
<sequence>MVTVLHSRDIHDSAVTMLISLEALAMAGASNVQFGMDIEEWECRDLEQEPPPHLLAEEYYNEEHFVTFKNHQEKLDRTRERRKPEYMRSIKTTLRALVTSCMIMCGTCRGGSRPSRHKH</sequence>
<evidence type="ECO:0000313" key="1">
    <source>
        <dbReference type="EMBL" id="RDX91414.1"/>
    </source>
</evidence>
<feature type="non-terminal residue" evidence="1">
    <location>
        <position position="1"/>
    </location>
</feature>
<gene>
    <name evidence="1" type="ORF">CR513_26623</name>
</gene>
<dbReference type="AlphaFoldDB" id="A0A371GLJ5"/>
<keyword evidence="2" id="KW-1185">Reference proteome</keyword>
<evidence type="ECO:0000313" key="2">
    <source>
        <dbReference type="Proteomes" id="UP000257109"/>
    </source>
</evidence>